<dbReference type="AlphaFoldDB" id="A0A0F9V497"/>
<gene>
    <name evidence="1" type="ORF">LCGC14_0185970</name>
</gene>
<protein>
    <submittedName>
        <fullName evidence="1">Uncharacterized protein</fullName>
    </submittedName>
</protein>
<organism evidence="1">
    <name type="scientific">marine sediment metagenome</name>
    <dbReference type="NCBI Taxonomy" id="412755"/>
    <lineage>
        <taxon>unclassified sequences</taxon>
        <taxon>metagenomes</taxon>
        <taxon>ecological metagenomes</taxon>
    </lineage>
</organism>
<reference evidence="1" key="1">
    <citation type="journal article" date="2015" name="Nature">
        <title>Complex archaea that bridge the gap between prokaryotes and eukaryotes.</title>
        <authorList>
            <person name="Spang A."/>
            <person name="Saw J.H."/>
            <person name="Jorgensen S.L."/>
            <person name="Zaremba-Niedzwiedzka K."/>
            <person name="Martijn J."/>
            <person name="Lind A.E."/>
            <person name="van Eijk R."/>
            <person name="Schleper C."/>
            <person name="Guy L."/>
            <person name="Ettema T.J."/>
        </authorList>
    </citation>
    <scope>NUCLEOTIDE SEQUENCE</scope>
</reference>
<sequence>MNKLLLICMCLLVGGAIVGGLMVVGGPKQARLARVDTQRISDLRNLRSHLMCVGHPRKPLPQTLTDDSYCPSTRHSLHDILANGDPASGAPYVYRRFSDTAFEVCTTLALNPQKARKAAFDQGNIALRADDTLCFIGERAVSIE</sequence>
<proteinExistence type="predicted"/>
<dbReference type="EMBL" id="LAZR01000077">
    <property type="protein sequence ID" value="KKN94522.1"/>
    <property type="molecule type" value="Genomic_DNA"/>
</dbReference>
<name>A0A0F9V497_9ZZZZ</name>
<comment type="caution">
    <text evidence="1">The sequence shown here is derived from an EMBL/GenBank/DDBJ whole genome shotgun (WGS) entry which is preliminary data.</text>
</comment>
<evidence type="ECO:0000313" key="1">
    <source>
        <dbReference type="EMBL" id="KKN94522.1"/>
    </source>
</evidence>
<accession>A0A0F9V497</accession>